<feature type="chain" id="PRO_5046180338" evidence="1">
    <location>
        <begin position="26"/>
        <end position="238"/>
    </location>
</feature>
<protein>
    <submittedName>
        <fullName evidence="2">TorF family putative porin</fullName>
    </submittedName>
</protein>
<evidence type="ECO:0000313" key="3">
    <source>
        <dbReference type="Proteomes" id="UP001501337"/>
    </source>
</evidence>
<feature type="signal peptide" evidence="1">
    <location>
        <begin position="1"/>
        <end position="25"/>
    </location>
</feature>
<sequence length="238" mass="25412">MKKSRMTSSFGLMVTLQLTSSLVSAEVSTNIAAVSNYLFRGVTQTDGSPAVQGGIDFEHASGFYAGTWASNVDFGDETSYELDLYAGFAGAMNDLGYDVGYIYYAYPDAPDSIDFGEIYGELSYGVAALGFAYTTNSDVSGKGLFVQGDLYYYASVEIPLQDGYSTGVLAGFYDFTDDSAPSVGDASYAHASANITKNAGEFGDFSFNLEYADIDEDTALGSVSSSDPKVWLGWSKTF</sequence>
<accession>A0ABP7PK46</accession>
<proteinExistence type="predicted"/>
<dbReference type="Pfam" id="PF09694">
    <property type="entry name" value="Gcw_chp"/>
    <property type="match status" value="1"/>
</dbReference>
<comment type="caution">
    <text evidence="2">The sequence shown here is derived from an EMBL/GenBank/DDBJ whole genome shotgun (WGS) entry which is preliminary data.</text>
</comment>
<evidence type="ECO:0000256" key="1">
    <source>
        <dbReference type="SAM" id="SignalP"/>
    </source>
</evidence>
<dbReference type="NCBIfam" id="TIGR02001">
    <property type="entry name" value="gcw_chp"/>
    <property type="match status" value="1"/>
</dbReference>
<dbReference type="RefSeq" id="WP_344807023.1">
    <property type="nucleotide sequence ID" value="NZ_BAABBO010000011.1"/>
</dbReference>
<dbReference type="InterPro" id="IPR010239">
    <property type="entry name" value="CHP02001"/>
</dbReference>
<keyword evidence="1" id="KW-0732">Signal</keyword>
<name>A0ABP7PK46_9GAMM</name>
<dbReference type="Proteomes" id="UP001501337">
    <property type="component" value="Unassembled WGS sequence"/>
</dbReference>
<reference evidence="3" key="1">
    <citation type="journal article" date="2019" name="Int. J. Syst. Evol. Microbiol.">
        <title>The Global Catalogue of Microorganisms (GCM) 10K type strain sequencing project: providing services to taxonomists for standard genome sequencing and annotation.</title>
        <authorList>
            <consortium name="The Broad Institute Genomics Platform"/>
            <consortium name="The Broad Institute Genome Sequencing Center for Infectious Disease"/>
            <person name="Wu L."/>
            <person name="Ma J."/>
        </authorList>
    </citation>
    <scope>NUCLEOTIDE SEQUENCE [LARGE SCALE GENOMIC DNA]</scope>
    <source>
        <strain evidence="3">JCM 17555</strain>
    </source>
</reference>
<evidence type="ECO:0000313" key="2">
    <source>
        <dbReference type="EMBL" id="GAA3966942.1"/>
    </source>
</evidence>
<gene>
    <name evidence="2" type="ORF">GCM10022278_25950</name>
</gene>
<keyword evidence="3" id="KW-1185">Reference proteome</keyword>
<organism evidence="2 3">
    <name type="scientific">Allohahella marinimesophila</name>
    <dbReference type="NCBI Taxonomy" id="1054972"/>
    <lineage>
        <taxon>Bacteria</taxon>
        <taxon>Pseudomonadati</taxon>
        <taxon>Pseudomonadota</taxon>
        <taxon>Gammaproteobacteria</taxon>
        <taxon>Oceanospirillales</taxon>
        <taxon>Hahellaceae</taxon>
        <taxon>Allohahella</taxon>
    </lineage>
</organism>
<dbReference type="EMBL" id="BAABBO010000011">
    <property type="protein sequence ID" value="GAA3966942.1"/>
    <property type="molecule type" value="Genomic_DNA"/>
</dbReference>